<dbReference type="GeneID" id="72003179"/>
<comment type="caution">
    <text evidence="2">The sequence shown here is derived from an EMBL/GenBank/DDBJ whole genome shotgun (WGS) entry which is preliminary data.</text>
</comment>
<evidence type="ECO:0000313" key="2">
    <source>
        <dbReference type="EMBL" id="KAH9842895.1"/>
    </source>
</evidence>
<gene>
    <name evidence="2" type="ORF">C8Q71DRAFT_735021</name>
</gene>
<organism evidence="2 3">
    <name type="scientific">Rhodofomes roseus</name>
    <dbReference type="NCBI Taxonomy" id="34475"/>
    <lineage>
        <taxon>Eukaryota</taxon>
        <taxon>Fungi</taxon>
        <taxon>Dikarya</taxon>
        <taxon>Basidiomycota</taxon>
        <taxon>Agaricomycotina</taxon>
        <taxon>Agaricomycetes</taxon>
        <taxon>Polyporales</taxon>
        <taxon>Rhodofomes</taxon>
    </lineage>
</organism>
<proteinExistence type="predicted"/>
<dbReference type="RefSeq" id="XP_047783942.1">
    <property type="nucleotide sequence ID" value="XM_047922447.1"/>
</dbReference>
<accession>A0ABQ8KV16</accession>
<feature type="region of interest" description="Disordered" evidence="1">
    <location>
        <begin position="1"/>
        <end position="78"/>
    </location>
</feature>
<evidence type="ECO:0000256" key="1">
    <source>
        <dbReference type="SAM" id="MobiDB-lite"/>
    </source>
</evidence>
<evidence type="ECO:0000313" key="3">
    <source>
        <dbReference type="Proteomes" id="UP000814176"/>
    </source>
</evidence>
<dbReference type="EMBL" id="JADCUA010000002">
    <property type="protein sequence ID" value="KAH9842895.1"/>
    <property type="molecule type" value="Genomic_DNA"/>
</dbReference>
<protein>
    <submittedName>
        <fullName evidence="2">Uncharacterized protein</fullName>
    </submittedName>
</protein>
<dbReference type="Proteomes" id="UP000814176">
    <property type="component" value="Unassembled WGS sequence"/>
</dbReference>
<feature type="region of interest" description="Disordered" evidence="1">
    <location>
        <begin position="162"/>
        <end position="192"/>
    </location>
</feature>
<sequence length="226" mass="25274">MFDFMRKKKDVQSELDVPTVKPKDKERSRRASLMSPVRPRSFKKRDRPMSGSFIPSDGPLPESTVARPSCSRAHSSTASSINLRNPFLDDAEPSMSASQLDLTRSMGSSYPEPPMANIRHVARGSPIIVHPQGEFAEVIYPQHTEADGVMDPFADEHALDRSHSGIGQDEISEESTMTQKTPTKRRRRGSSSAVFRKPVDYLHVNIPVTVFSPPLSVSRQEMWARV</sequence>
<feature type="compositionally biased region" description="Low complexity" evidence="1">
    <location>
        <begin position="69"/>
        <end position="78"/>
    </location>
</feature>
<name>A0ABQ8KV16_9APHY</name>
<reference evidence="2 3" key="1">
    <citation type="journal article" date="2021" name="Environ. Microbiol.">
        <title>Gene family expansions and transcriptome signatures uncover fungal adaptations to wood decay.</title>
        <authorList>
            <person name="Hage H."/>
            <person name="Miyauchi S."/>
            <person name="Viragh M."/>
            <person name="Drula E."/>
            <person name="Min B."/>
            <person name="Chaduli D."/>
            <person name="Navarro D."/>
            <person name="Favel A."/>
            <person name="Norest M."/>
            <person name="Lesage-Meessen L."/>
            <person name="Balint B."/>
            <person name="Merenyi Z."/>
            <person name="de Eugenio L."/>
            <person name="Morin E."/>
            <person name="Martinez A.T."/>
            <person name="Baldrian P."/>
            <person name="Stursova M."/>
            <person name="Martinez M.J."/>
            <person name="Novotny C."/>
            <person name="Magnuson J.K."/>
            <person name="Spatafora J.W."/>
            <person name="Maurice S."/>
            <person name="Pangilinan J."/>
            <person name="Andreopoulos W."/>
            <person name="LaButti K."/>
            <person name="Hundley H."/>
            <person name="Na H."/>
            <person name="Kuo A."/>
            <person name="Barry K."/>
            <person name="Lipzen A."/>
            <person name="Henrissat B."/>
            <person name="Riley R."/>
            <person name="Ahrendt S."/>
            <person name="Nagy L.G."/>
            <person name="Grigoriev I.V."/>
            <person name="Martin F."/>
            <person name="Rosso M.N."/>
        </authorList>
    </citation>
    <scope>NUCLEOTIDE SEQUENCE [LARGE SCALE GENOMIC DNA]</scope>
    <source>
        <strain evidence="2 3">CIRM-BRFM 1785</strain>
    </source>
</reference>
<keyword evidence="3" id="KW-1185">Reference proteome</keyword>